<evidence type="ECO:0000256" key="3">
    <source>
        <dbReference type="ARBA" id="ARBA00022842"/>
    </source>
</evidence>
<dbReference type="Pfam" id="PF00503">
    <property type="entry name" value="G-alpha"/>
    <property type="match status" value="1"/>
</dbReference>
<protein>
    <submittedName>
        <fullName evidence="9">Uncharacterized protein</fullName>
    </submittedName>
</protein>
<feature type="binding site" evidence="6">
    <location>
        <begin position="203"/>
        <end position="207"/>
    </location>
    <ligand>
        <name>GTP</name>
        <dbReference type="ChEBI" id="CHEBI:37565"/>
    </ligand>
</feature>
<feature type="binding site" evidence="7">
    <location>
        <position position="49"/>
    </location>
    <ligand>
        <name>Mg(2+)</name>
        <dbReference type="ChEBI" id="CHEBI:18420"/>
    </ligand>
</feature>
<evidence type="ECO:0000313" key="10">
    <source>
        <dbReference type="Proteomes" id="UP001152747"/>
    </source>
</evidence>
<dbReference type="GO" id="GO:0005737">
    <property type="term" value="C:cytoplasm"/>
    <property type="evidence" value="ECO:0007669"/>
    <property type="project" value="TreeGrafter"/>
</dbReference>
<dbReference type="EMBL" id="CANHGI010000001">
    <property type="protein sequence ID" value="CAI5439370.1"/>
    <property type="molecule type" value="Genomic_DNA"/>
</dbReference>
<feature type="binding site" evidence="6">
    <location>
        <begin position="272"/>
        <end position="275"/>
    </location>
    <ligand>
        <name>GTP</name>
        <dbReference type="ChEBI" id="CHEBI:37565"/>
    </ligand>
</feature>
<evidence type="ECO:0000256" key="1">
    <source>
        <dbReference type="ARBA" id="ARBA00022723"/>
    </source>
</evidence>
<evidence type="ECO:0000256" key="8">
    <source>
        <dbReference type="SAM" id="Coils"/>
    </source>
</evidence>
<evidence type="ECO:0000313" key="9">
    <source>
        <dbReference type="EMBL" id="CAI5439370.1"/>
    </source>
</evidence>
<dbReference type="GO" id="GO:0005525">
    <property type="term" value="F:GTP binding"/>
    <property type="evidence" value="ECO:0007669"/>
    <property type="project" value="UniProtKB-KW"/>
</dbReference>
<dbReference type="PANTHER" id="PTHR10218">
    <property type="entry name" value="GTP-BINDING PROTEIN ALPHA SUBUNIT"/>
    <property type="match status" value="1"/>
</dbReference>
<evidence type="ECO:0000256" key="2">
    <source>
        <dbReference type="ARBA" id="ARBA00022741"/>
    </source>
</evidence>
<keyword evidence="8" id="KW-0175">Coiled coil</keyword>
<organism evidence="9 10">
    <name type="scientific">Caenorhabditis angaria</name>
    <dbReference type="NCBI Taxonomy" id="860376"/>
    <lineage>
        <taxon>Eukaryota</taxon>
        <taxon>Metazoa</taxon>
        <taxon>Ecdysozoa</taxon>
        <taxon>Nematoda</taxon>
        <taxon>Chromadorea</taxon>
        <taxon>Rhabditida</taxon>
        <taxon>Rhabditina</taxon>
        <taxon>Rhabditomorpha</taxon>
        <taxon>Rhabditoidea</taxon>
        <taxon>Rhabditidae</taxon>
        <taxon>Peloderinae</taxon>
        <taxon>Caenorhabditis</taxon>
    </lineage>
</organism>
<keyword evidence="1 7" id="KW-0479">Metal-binding</keyword>
<sequence length="377" mass="43742">MGNQLCASAEEKEQNRRNAQIERELKNEKDEASGNQKMLLLGTGECGKSTILKQLRILHSNGYTVSERQAMVPAICSNIVSGMAQILRARDKYFYISVSKETEDDIQHIIRLSENCKMREKFGQVTFEALLRLREEQKIIMLIQECNTYPHTEHLVYFLWKLEKIYDDSFVPSVEDILKVRIATTGVVKFDFDVKGTIFSVIDVGGQRSERRKWIHQFDNVNALIYICAINEYDQQLNEDQRSNRMEESFALFDKLCNSRFFHKTSTILFLNKKDLFEKKIQHTSIRTLFKNYAGQDELGQCIEFLTKEFEKLNTNHRTKRIYTHATCATDTNQVNIVIEAVIDIVVSDNLRGTGMEKSEIFGEADVSLEFFENIIH</sequence>
<dbReference type="PROSITE" id="PS51882">
    <property type="entry name" value="G_ALPHA"/>
    <property type="match status" value="1"/>
</dbReference>
<feature type="binding site" evidence="6">
    <location>
        <position position="329"/>
    </location>
    <ligand>
        <name>GTP</name>
        <dbReference type="ChEBI" id="CHEBI:37565"/>
    </ligand>
</feature>
<evidence type="ECO:0000256" key="4">
    <source>
        <dbReference type="ARBA" id="ARBA00023134"/>
    </source>
</evidence>
<feature type="binding site" evidence="7">
    <location>
        <position position="184"/>
    </location>
    <ligand>
        <name>Mg(2+)</name>
        <dbReference type="ChEBI" id="CHEBI:18420"/>
    </ligand>
</feature>
<dbReference type="PRINTS" id="PR00318">
    <property type="entry name" value="GPROTEINA"/>
</dbReference>
<feature type="coiled-coil region" evidence="8">
    <location>
        <begin position="9"/>
        <end position="38"/>
    </location>
</feature>
<dbReference type="SUPFAM" id="SSF52540">
    <property type="entry name" value="P-loop containing nucleoside triphosphate hydrolases"/>
    <property type="match status" value="1"/>
</dbReference>
<dbReference type="GO" id="GO:0031683">
    <property type="term" value="F:G-protein beta/gamma-subunit complex binding"/>
    <property type="evidence" value="ECO:0007669"/>
    <property type="project" value="InterPro"/>
</dbReference>
<dbReference type="Gene3D" id="3.40.50.300">
    <property type="entry name" value="P-loop containing nucleotide triphosphate hydrolases"/>
    <property type="match status" value="1"/>
</dbReference>
<dbReference type="SMART" id="SM00275">
    <property type="entry name" value="G_alpha"/>
    <property type="match status" value="1"/>
</dbReference>
<dbReference type="GO" id="GO:0001664">
    <property type="term" value="F:G protein-coupled receptor binding"/>
    <property type="evidence" value="ECO:0007669"/>
    <property type="project" value="TreeGrafter"/>
</dbReference>
<proteinExistence type="predicted"/>
<dbReference type="OrthoDB" id="5817230at2759"/>
<dbReference type="AlphaFoldDB" id="A0A9P1MTR8"/>
<gene>
    <name evidence="9" type="ORF">CAMP_LOCUS2007</name>
</gene>
<keyword evidence="5" id="KW-0807">Transducer</keyword>
<dbReference type="CDD" id="cd00066">
    <property type="entry name" value="G-alpha"/>
    <property type="match status" value="1"/>
</dbReference>
<accession>A0A9P1MTR8</accession>
<dbReference type="GO" id="GO:0007188">
    <property type="term" value="P:adenylate cyclase-modulating G protein-coupled receptor signaling pathway"/>
    <property type="evidence" value="ECO:0007669"/>
    <property type="project" value="TreeGrafter"/>
</dbReference>
<dbReference type="InterPro" id="IPR027417">
    <property type="entry name" value="P-loop_NTPase"/>
</dbReference>
<comment type="caution">
    <text evidence="9">The sequence shown here is derived from an EMBL/GenBank/DDBJ whole genome shotgun (WGS) entry which is preliminary data.</text>
</comment>
<dbReference type="InterPro" id="IPR001019">
    <property type="entry name" value="Gprotein_alpha_su"/>
</dbReference>
<evidence type="ECO:0000256" key="6">
    <source>
        <dbReference type="PIRSR" id="PIRSR601019-1"/>
    </source>
</evidence>
<feature type="binding site" evidence="6">
    <location>
        <begin position="178"/>
        <end position="184"/>
    </location>
    <ligand>
        <name>GTP</name>
        <dbReference type="ChEBI" id="CHEBI:37565"/>
    </ligand>
</feature>
<dbReference type="GO" id="GO:0005834">
    <property type="term" value="C:heterotrimeric G-protein complex"/>
    <property type="evidence" value="ECO:0007669"/>
    <property type="project" value="TreeGrafter"/>
</dbReference>
<feature type="binding site" evidence="6">
    <location>
        <begin position="45"/>
        <end position="50"/>
    </location>
    <ligand>
        <name>GTP</name>
        <dbReference type="ChEBI" id="CHEBI:37565"/>
    </ligand>
</feature>
<dbReference type="Gene3D" id="1.10.400.10">
    <property type="entry name" value="GI Alpha 1, domain 2-like"/>
    <property type="match status" value="1"/>
</dbReference>
<dbReference type="FunFam" id="3.40.50.300:FF:000563">
    <property type="entry name" value="Guanine nucleotide-binding protein alpha subunit"/>
    <property type="match status" value="1"/>
</dbReference>
<evidence type="ECO:0000256" key="5">
    <source>
        <dbReference type="ARBA" id="ARBA00023224"/>
    </source>
</evidence>
<keyword evidence="3 7" id="KW-0460">Magnesium</keyword>
<dbReference type="PANTHER" id="PTHR10218:SF323">
    <property type="entry name" value="GUANINE NUCLEOTIDE-BINDING PROTEIN ALPHA-15 SUBUNIT"/>
    <property type="match status" value="1"/>
</dbReference>
<evidence type="ECO:0000256" key="7">
    <source>
        <dbReference type="PIRSR" id="PIRSR601019-2"/>
    </source>
</evidence>
<keyword evidence="10" id="KW-1185">Reference proteome</keyword>
<keyword evidence="4 6" id="KW-0342">GTP-binding</keyword>
<dbReference type="InterPro" id="IPR011025">
    <property type="entry name" value="GproteinA_insert"/>
</dbReference>
<reference evidence="9" key="1">
    <citation type="submission" date="2022-11" db="EMBL/GenBank/DDBJ databases">
        <authorList>
            <person name="Kikuchi T."/>
        </authorList>
    </citation>
    <scope>NUCLEOTIDE SEQUENCE</scope>
    <source>
        <strain evidence="9">PS1010</strain>
    </source>
</reference>
<dbReference type="SUPFAM" id="SSF47895">
    <property type="entry name" value="Transducin (alpha subunit), insertion domain"/>
    <property type="match status" value="1"/>
</dbReference>
<name>A0A9P1MTR8_9PELO</name>
<dbReference type="GO" id="GO:0046872">
    <property type="term" value="F:metal ion binding"/>
    <property type="evidence" value="ECO:0007669"/>
    <property type="project" value="UniProtKB-KW"/>
</dbReference>
<dbReference type="Proteomes" id="UP001152747">
    <property type="component" value="Unassembled WGS sequence"/>
</dbReference>
<keyword evidence="2 6" id="KW-0547">Nucleotide-binding</keyword>
<dbReference type="GO" id="GO:0003924">
    <property type="term" value="F:GTPase activity"/>
    <property type="evidence" value="ECO:0007669"/>
    <property type="project" value="InterPro"/>
</dbReference>